<comment type="caution">
    <text evidence="2">The sequence shown here is derived from an EMBL/GenBank/DDBJ whole genome shotgun (WGS) entry which is preliminary data.</text>
</comment>
<evidence type="ECO:0000313" key="2">
    <source>
        <dbReference type="EMBL" id="MDJ1505242.1"/>
    </source>
</evidence>
<feature type="chain" id="PRO_5042033300" evidence="1">
    <location>
        <begin position="28"/>
        <end position="230"/>
    </location>
</feature>
<sequence length="230" mass="24868">MKKTNNILGFALSMGLMVLFSACQKDSAVVPETSLKPNGTTAVVISPGQTKSLVGPNTKGTLTLTTGNLYQLRNFTQGTVTAPADSTQWANVASTYYYSFANNDGSSSSGAYDFIFTGSANGNLTVNTTNYTLYYIDQAFDNVTSFSVSSATTVSSGVLGYNRTGTPGWYNYNITTHIVTPVTNRTIIIENNTTGTTYKLRINSIYKDGSPDTTFAPTDYPYYSIDYKLL</sequence>
<dbReference type="RefSeq" id="WP_314517136.1">
    <property type="nucleotide sequence ID" value="NZ_JASJOU010000015.1"/>
</dbReference>
<reference evidence="2" key="1">
    <citation type="submission" date="2023-05" db="EMBL/GenBank/DDBJ databases">
        <authorList>
            <person name="Zhang X."/>
        </authorList>
    </citation>
    <scope>NUCLEOTIDE SEQUENCE</scope>
    <source>
        <strain evidence="2">BD1B2-1</strain>
    </source>
</reference>
<name>A0AAE3RBK2_9BACT</name>
<protein>
    <submittedName>
        <fullName evidence="2">Uncharacterized protein</fullName>
    </submittedName>
</protein>
<dbReference type="AlphaFoldDB" id="A0AAE3RBK2"/>
<gene>
    <name evidence="2" type="ORF">QNI22_31595</name>
</gene>
<proteinExistence type="predicted"/>
<dbReference type="EMBL" id="JASJOU010000015">
    <property type="protein sequence ID" value="MDJ1505242.1"/>
    <property type="molecule type" value="Genomic_DNA"/>
</dbReference>
<evidence type="ECO:0000313" key="3">
    <source>
        <dbReference type="Proteomes" id="UP001232063"/>
    </source>
</evidence>
<keyword evidence="1" id="KW-0732">Signal</keyword>
<dbReference type="PROSITE" id="PS51257">
    <property type="entry name" value="PROKAR_LIPOPROTEIN"/>
    <property type="match status" value="1"/>
</dbReference>
<dbReference type="Proteomes" id="UP001232063">
    <property type="component" value="Unassembled WGS sequence"/>
</dbReference>
<organism evidence="2 3">
    <name type="scientific">Xanthocytophaga agilis</name>
    <dbReference type="NCBI Taxonomy" id="3048010"/>
    <lineage>
        <taxon>Bacteria</taxon>
        <taxon>Pseudomonadati</taxon>
        <taxon>Bacteroidota</taxon>
        <taxon>Cytophagia</taxon>
        <taxon>Cytophagales</taxon>
        <taxon>Rhodocytophagaceae</taxon>
        <taxon>Xanthocytophaga</taxon>
    </lineage>
</organism>
<accession>A0AAE3RBK2</accession>
<evidence type="ECO:0000256" key="1">
    <source>
        <dbReference type="SAM" id="SignalP"/>
    </source>
</evidence>
<feature type="signal peptide" evidence="1">
    <location>
        <begin position="1"/>
        <end position="27"/>
    </location>
</feature>
<keyword evidence="3" id="KW-1185">Reference proteome</keyword>